<dbReference type="PANTHER" id="PTHR45931:SF3">
    <property type="entry name" value="RING ZINC FINGER-CONTAINING PROTEIN"/>
    <property type="match status" value="1"/>
</dbReference>
<sequence>MNDEKNQKNVEIGEIEYINKQQTTKQFNDYLEEEEEGKIQSSKSSKQIEDIEICVKNDTINSLNNIGKTRYSELSIQNVVWEIAQQYNEVLIIKEYEFSDEANNNHEYKTIVEQGQLPENEQCPQNQYQMDPNIEFKIDELQYKIRKQLKKKNNCIRFISLLSFFFQHIAFYFEICLVYLAYSRGELNFEDEFNLKYFLGALYMIYNIFCQLIQFHEFYLTFFGMGIFYALVLGTYCFQGFYNCIEGIMIWMNVFRFKTKKLKKFKYSDKKIEGEKICSICMNDYDSQEFVTILPCNTKHHFHYSCIIKWFKTSFTCPLCREEFLNI</sequence>
<feature type="transmembrane region" description="Helical" evidence="5">
    <location>
        <begin position="218"/>
        <end position="234"/>
    </location>
</feature>
<keyword evidence="2 4" id="KW-0863">Zinc-finger</keyword>
<dbReference type="OMA" id="PELYHAC"/>
<dbReference type="OrthoDB" id="10062243at2759"/>
<evidence type="ECO:0000256" key="4">
    <source>
        <dbReference type="PROSITE-ProRule" id="PRU00175"/>
    </source>
</evidence>
<evidence type="ECO:0000256" key="5">
    <source>
        <dbReference type="SAM" id="Phobius"/>
    </source>
</evidence>
<feature type="domain" description="RING-type" evidence="6">
    <location>
        <begin position="278"/>
        <end position="321"/>
    </location>
</feature>
<accession>A0A0V0QZP1</accession>
<evidence type="ECO:0000259" key="6">
    <source>
        <dbReference type="PROSITE" id="PS50089"/>
    </source>
</evidence>
<evidence type="ECO:0000256" key="3">
    <source>
        <dbReference type="ARBA" id="ARBA00022833"/>
    </source>
</evidence>
<dbReference type="InterPro" id="IPR001841">
    <property type="entry name" value="Znf_RING"/>
</dbReference>
<dbReference type="GO" id="GO:0008270">
    <property type="term" value="F:zinc ion binding"/>
    <property type="evidence" value="ECO:0007669"/>
    <property type="project" value="UniProtKB-KW"/>
</dbReference>
<dbReference type="PANTHER" id="PTHR45931">
    <property type="entry name" value="SI:CH211-59O9.10"/>
    <property type="match status" value="1"/>
</dbReference>
<dbReference type="Pfam" id="PF13639">
    <property type="entry name" value="zf-RING_2"/>
    <property type="match status" value="1"/>
</dbReference>
<evidence type="ECO:0000256" key="2">
    <source>
        <dbReference type="ARBA" id="ARBA00022771"/>
    </source>
</evidence>
<keyword evidence="8" id="KW-1185">Reference proteome</keyword>
<dbReference type="InParanoid" id="A0A0V0QZP1"/>
<dbReference type="EMBL" id="LDAU01000080">
    <property type="protein sequence ID" value="KRX07746.1"/>
    <property type="molecule type" value="Genomic_DNA"/>
</dbReference>
<evidence type="ECO:0000313" key="8">
    <source>
        <dbReference type="Proteomes" id="UP000054937"/>
    </source>
</evidence>
<dbReference type="Gene3D" id="3.30.40.10">
    <property type="entry name" value="Zinc/RING finger domain, C3HC4 (zinc finger)"/>
    <property type="match status" value="1"/>
</dbReference>
<protein>
    <recommendedName>
        <fullName evidence="6">RING-type domain-containing protein</fullName>
    </recommendedName>
</protein>
<evidence type="ECO:0000313" key="7">
    <source>
        <dbReference type="EMBL" id="KRX07746.1"/>
    </source>
</evidence>
<dbReference type="InterPro" id="IPR013083">
    <property type="entry name" value="Znf_RING/FYVE/PHD"/>
</dbReference>
<proteinExistence type="predicted"/>
<dbReference type="GO" id="GO:0061630">
    <property type="term" value="F:ubiquitin protein ligase activity"/>
    <property type="evidence" value="ECO:0007669"/>
    <property type="project" value="TreeGrafter"/>
</dbReference>
<gene>
    <name evidence="7" type="ORF">PPERSA_07496</name>
</gene>
<reference evidence="7 8" key="1">
    <citation type="journal article" date="2015" name="Sci. Rep.">
        <title>Genome of the facultative scuticociliatosis pathogen Pseudocohnilembus persalinus provides insight into its virulence through horizontal gene transfer.</title>
        <authorList>
            <person name="Xiong J."/>
            <person name="Wang G."/>
            <person name="Cheng J."/>
            <person name="Tian M."/>
            <person name="Pan X."/>
            <person name="Warren A."/>
            <person name="Jiang C."/>
            <person name="Yuan D."/>
            <person name="Miao W."/>
        </authorList>
    </citation>
    <scope>NUCLEOTIDE SEQUENCE [LARGE SCALE GENOMIC DNA]</scope>
    <source>
        <strain evidence="7">36N120E</strain>
    </source>
</reference>
<evidence type="ECO:0000256" key="1">
    <source>
        <dbReference type="ARBA" id="ARBA00022723"/>
    </source>
</evidence>
<dbReference type="InterPro" id="IPR051834">
    <property type="entry name" value="RING_finger_E3_ligase"/>
</dbReference>
<organism evidence="7 8">
    <name type="scientific">Pseudocohnilembus persalinus</name>
    <name type="common">Ciliate</name>
    <dbReference type="NCBI Taxonomy" id="266149"/>
    <lineage>
        <taxon>Eukaryota</taxon>
        <taxon>Sar</taxon>
        <taxon>Alveolata</taxon>
        <taxon>Ciliophora</taxon>
        <taxon>Intramacronucleata</taxon>
        <taxon>Oligohymenophorea</taxon>
        <taxon>Scuticociliatia</taxon>
        <taxon>Philasterida</taxon>
        <taxon>Pseudocohnilembidae</taxon>
        <taxon>Pseudocohnilembus</taxon>
    </lineage>
</organism>
<feature type="transmembrane region" description="Helical" evidence="5">
    <location>
        <begin position="155"/>
        <end position="182"/>
    </location>
</feature>
<dbReference type="SUPFAM" id="SSF57850">
    <property type="entry name" value="RING/U-box"/>
    <property type="match status" value="1"/>
</dbReference>
<name>A0A0V0QZP1_PSEPJ</name>
<dbReference type="Proteomes" id="UP000054937">
    <property type="component" value="Unassembled WGS sequence"/>
</dbReference>
<keyword evidence="3" id="KW-0862">Zinc</keyword>
<dbReference type="PROSITE" id="PS50089">
    <property type="entry name" value="ZF_RING_2"/>
    <property type="match status" value="1"/>
</dbReference>
<dbReference type="AlphaFoldDB" id="A0A0V0QZP1"/>
<keyword evidence="1" id="KW-0479">Metal-binding</keyword>
<keyword evidence="5" id="KW-1133">Transmembrane helix</keyword>
<keyword evidence="5" id="KW-0472">Membrane</keyword>
<dbReference type="SMART" id="SM00184">
    <property type="entry name" value="RING"/>
    <property type="match status" value="1"/>
</dbReference>
<dbReference type="GO" id="GO:0005634">
    <property type="term" value="C:nucleus"/>
    <property type="evidence" value="ECO:0007669"/>
    <property type="project" value="TreeGrafter"/>
</dbReference>
<feature type="transmembrane region" description="Helical" evidence="5">
    <location>
        <begin position="194"/>
        <end position="213"/>
    </location>
</feature>
<comment type="caution">
    <text evidence="7">The sequence shown here is derived from an EMBL/GenBank/DDBJ whole genome shotgun (WGS) entry which is preliminary data.</text>
</comment>
<keyword evidence="5" id="KW-0812">Transmembrane</keyword>
<dbReference type="GO" id="GO:0006511">
    <property type="term" value="P:ubiquitin-dependent protein catabolic process"/>
    <property type="evidence" value="ECO:0007669"/>
    <property type="project" value="TreeGrafter"/>
</dbReference>